<feature type="region of interest" description="Disordered" evidence="14">
    <location>
        <begin position="549"/>
        <end position="615"/>
    </location>
</feature>
<keyword evidence="11" id="KW-1015">Disulfide bond</keyword>
<dbReference type="InterPro" id="IPR002125">
    <property type="entry name" value="CMP_dCMP_dom"/>
</dbReference>
<evidence type="ECO:0000256" key="3">
    <source>
        <dbReference type="ARBA" id="ARBA00004613"/>
    </source>
</evidence>
<organism evidence="17 18">
    <name type="scientific">Colletotrichum lupini</name>
    <dbReference type="NCBI Taxonomy" id="145971"/>
    <lineage>
        <taxon>Eukaryota</taxon>
        <taxon>Fungi</taxon>
        <taxon>Dikarya</taxon>
        <taxon>Ascomycota</taxon>
        <taxon>Pezizomycotina</taxon>
        <taxon>Sordariomycetes</taxon>
        <taxon>Hypocreomycetidae</taxon>
        <taxon>Glomerellales</taxon>
        <taxon>Glomerellaceae</taxon>
        <taxon>Colletotrichum</taxon>
        <taxon>Colletotrichum acutatum species complex</taxon>
    </lineage>
</organism>
<accession>A0A9Q8SRF1</accession>
<keyword evidence="8" id="KW-0732">Signal</keyword>
<feature type="transmembrane region" description="Helical" evidence="15">
    <location>
        <begin position="442"/>
        <end position="462"/>
    </location>
</feature>
<name>A0A9Q8SRF1_9PEZI</name>
<feature type="compositionally biased region" description="Polar residues" evidence="14">
    <location>
        <begin position="577"/>
        <end position="587"/>
    </location>
</feature>
<keyword evidence="5" id="KW-0964">Secreted</keyword>
<reference evidence="17" key="1">
    <citation type="journal article" date="2021" name="Mol. Plant Microbe Interact.">
        <title>Complete Genome Sequence of the Plant-Pathogenic Fungus Colletotrichum lupini.</title>
        <authorList>
            <person name="Baroncelli R."/>
            <person name="Pensec F."/>
            <person name="Da Lio D."/>
            <person name="Boufleur T."/>
            <person name="Vicente I."/>
            <person name="Sarrocco S."/>
            <person name="Picot A."/>
            <person name="Baraldi E."/>
            <person name="Sukno S."/>
            <person name="Thon M."/>
            <person name="Le Floch G."/>
        </authorList>
    </citation>
    <scope>NUCLEOTIDE SEQUENCE</scope>
    <source>
        <strain evidence="17">IMI 504893</strain>
    </source>
</reference>
<feature type="transmembrane region" description="Helical" evidence="15">
    <location>
        <begin position="281"/>
        <end position="302"/>
    </location>
</feature>
<keyword evidence="9 15" id="KW-1133">Transmembrane helix</keyword>
<protein>
    <submittedName>
        <fullName evidence="17">CFEM domain-containing protein</fullName>
    </submittedName>
</protein>
<dbReference type="Pfam" id="PF20684">
    <property type="entry name" value="Fung_rhodopsin"/>
    <property type="match status" value="1"/>
</dbReference>
<evidence type="ECO:0000256" key="8">
    <source>
        <dbReference type="ARBA" id="ARBA00022729"/>
    </source>
</evidence>
<feature type="compositionally biased region" description="Low complexity" evidence="14">
    <location>
        <begin position="549"/>
        <end position="562"/>
    </location>
</feature>
<evidence type="ECO:0000256" key="11">
    <source>
        <dbReference type="ARBA" id="ARBA00023157"/>
    </source>
</evidence>
<dbReference type="InterPro" id="IPR016193">
    <property type="entry name" value="Cytidine_deaminase-like"/>
</dbReference>
<evidence type="ECO:0000256" key="14">
    <source>
        <dbReference type="SAM" id="MobiDB-lite"/>
    </source>
</evidence>
<dbReference type="PANTHER" id="PTHR33048">
    <property type="entry name" value="PTH11-LIKE INTEGRAL MEMBRANE PROTEIN (AFU_ORTHOLOGUE AFUA_5G11245)"/>
    <property type="match status" value="1"/>
</dbReference>
<dbReference type="Proteomes" id="UP000830671">
    <property type="component" value="Chromosome 4"/>
</dbReference>
<dbReference type="EMBL" id="CP019476">
    <property type="protein sequence ID" value="UQC82126.1"/>
    <property type="molecule type" value="Genomic_DNA"/>
</dbReference>
<comment type="subcellular location">
    <subcellularLocation>
        <location evidence="2">Membrane</location>
        <topology evidence="2">Lipid-anchor</topology>
        <topology evidence="2">GPI-anchor</topology>
    </subcellularLocation>
    <subcellularLocation>
        <location evidence="1">Membrane</location>
        <topology evidence="1">Multi-pass membrane protein</topology>
    </subcellularLocation>
    <subcellularLocation>
        <location evidence="3">Secreted</location>
    </subcellularLocation>
</comment>
<dbReference type="SMART" id="SM00747">
    <property type="entry name" value="CFEM"/>
    <property type="match status" value="1"/>
</dbReference>
<feature type="transmembrane region" description="Helical" evidence="15">
    <location>
        <begin position="813"/>
        <end position="835"/>
    </location>
</feature>
<feature type="transmembrane region" description="Helical" evidence="15">
    <location>
        <begin position="356"/>
        <end position="380"/>
    </location>
</feature>
<dbReference type="GeneID" id="73341616"/>
<evidence type="ECO:0000256" key="7">
    <source>
        <dbReference type="ARBA" id="ARBA00022692"/>
    </source>
</evidence>
<keyword evidence="7 15" id="KW-0812">Transmembrane</keyword>
<dbReference type="InterPro" id="IPR049326">
    <property type="entry name" value="Rhodopsin_dom_fungi"/>
</dbReference>
<evidence type="ECO:0000256" key="5">
    <source>
        <dbReference type="ARBA" id="ARBA00022525"/>
    </source>
</evidence>
<keyword evidence="10 15" id="KW-0472">Membrane</keyword>
<dbReference type="AlphaFoldDB" id="A0A9Q8SRF1"/>
<feature type="transmembrane region" description="Helical" evidence="15">
    <location>
        <begin position="392"/>
        <end position="412"/>
    </location>
</feature>
<dbReference type="PANTHER" id="PTHR33048:SF131">
    <property type="entry name" value="INTEGRAL MEMBRANE PROTEIN"/>
    <property type="match status" value="1"/>
</dbReference>
<dbReference type="Pfam" id="PF00383">
    <property type="entry name" value="dCMP_cyt_deam_1"/>
    <property type="match status" value="1"/>
</dbReference>
<feature type="domain" description="CMP/dCMP-type deaminase" evidence="16">
    <location>
        <begin position="862"/>
        <end position="991"/>
    </location>
</feature>
<evidence type="ECO:0000313" key="18">
    <source>
        <dbReference type="Proteomes" id="UP000830671"/>
    </source>
</evidence>
<evidence type="ECO:0000256" key="6">
    <source>
        <dbReference type="ARBA" id="ARBA00022622"/>
    </source>
</evidence>
<evidence type="ECO:0000256" key="13">
    <source>
        <dbReference type="ARBA" id="ARBA00038359"/>
    </source>
</evidence>
<keyword evidence="18" id="KW-1185">Reference proteome</keyword>
<evidence type="ECO:0000256" key="2">
    <source>
        <dbReference type="ARBA" id="ARBA00004589"/>
    </source>
</evidence>
<feature type="region of interest" description="Disordered" evidence="14">
    <location>
        <begin position="62"/>
        <end position="82"/>
    </location>
</feature>
<feature type="transmembrane region" description="Helical" evidence="15">
    <location>
        <begin position="474"/>
        <end position="497"/>
    </location>
</feature>
<keyword evidence="6" id="KW-0325">Glycoprotein</keyword>
<dbReference type="PROSITE" id="PS51747">
    <property type="entry name" value="CYT_DCMP_DEAMINASES_2"/>
    <property type="match status" value="1"/>
</dbReference>
<dbReference type="GO" id="GO:0005576">
    <property type="term" value="C:extracellular region"/>
    <property type="evidence" value="ECO:0007669"/>
    <property type="project" value="UniProtKB-SubCell"/>
</dbReference>
<dbReference type="SUPFAM" id="SSF53927">
    <property type="entry name" value="Cytidine deaminase-like"/>
    <property type="match status" value="1"/>
</dbReference>
<evidence type="ECO:0000256" key="4">
    <source>
        <dbReference type="ARBA" id="ARBA00010031"/>
    </source>
</evidence>
<evidence type="ECO:0000256" key="9">
    <source>
        <dbReference type="ARBA" id="ARBA00022989"/>
    </source>
</evidence>
<dbReference type="Pfam" id="PF05730">
    <property type="entry name" value="CFEM"/>
    <property type="match status" value="1"/>
</dbReference>
<dbReference type="GO" id="GO:0006139">
    <property type="term" value="P:nucleobase-containing compound metabolic process"/>
    <property type="evidence" value="ECO:0007669"/>
    <property type="project" value="UniProtKB-ARBA"/>
</dbReference>
<keyword evidence="12" id="KW-0449">Lipoprotein</keyword>
<evidence type="ECO:0000256" key="12">
    <source>
        <dbReference type="ARBA" id="ARBA00023288"/>
    </source>
</evidence>
<evidence type="ECO:0000259" key="16">
    <source>
        <dbReference type="PROSITE" id="PS51747"/>
    </source>
</evidence>
<dbReference type="KEGG" id="clup:CLUP02_07612"/>
<dbReference type="RefSeq" id="XP_049143749.1">
    <property type="nucleotide sequence ID" value="XM_049286606.1"/>
</dbReference>
<feature type="transmembrane region" description="Helical" evidence="15">
    <location>
        <begin position="509"/>
        <end position="529"/>
    </location>
</feature>
<evidence type="ECO:0000256" key="10">
    <source>
        <dbReference type="ARBA" id="ARBA00023136"/>
    </source>
</evidence>
<keyword evidence="6" id="KW-0336">GPI-anchor</keyword>
<dbReference type="GO" id="GO:0003824">
    <property type="term" value="F:catalytic activity"/>
    <property type="evidence" value="ECO:0007669"/>
    <property type="project" value="InterPro"/>
</dbReference>
<comment type="similarity">
    <text evidence="13">Belongs to the SAT4 family.</text>
</comment>
<feature type="transmembrane region" description="Helical" evidence="15">
    <location>
        <begin position="314"/>
        <end position="336"/>
    </location>
</feature>
<proteinExistence type="inferred from homology"/>
<evidence type="ECO:0000256" key="1">
    <source>
        <dbReference type="ARBA" id="ARBA00004141"/>
    </source>
</evidence>
<gene>
    <name evidence="17" type="ORF">CLUP02_07612</name>
</gene>
<dbReference type="GO" id="GO:0098552">
    <property type="term" value="C:side of membrane"/>
    <property type="evidence" value="ECO:0007669"/>
    <property type="project" value="UniProtKB-KW"/>
</dbReference>
<evidence type="ECO:0000256" key="15">
    <source>
        <dbReference type="SAM" id="Phobius"/>
    </source>
</evidence>
<feature type="compositionally biased region" description="Basic and acidic residues" evidence="14">
    <location>
        <begin position="604"/>
        <end position="615"/>
    </location>
</feature>
<dbReference type="InterPro" id="IPR052337">
    <property type="entry name" value="SAT4-like"/>
</dbReference>
<dbReference type="InterPro" id="IPR008427">
    <property type="entry name" value="Extracellular_membr_CFEM_dom"/>
</dbReference>
<dbReference type="Gene3D" id="3.40.140.10">
    <property type="entry name" value="Cytidine Deaminase, domain 2"/>
    <property type="match status" value="1"/>
</dbReference>
<evidence type="ECO:0000313" key="17">
    <source>
        <dbReference type="EMBL" id="UQC82126.1"/>
    </source>
</evidence>
<dbReference type="CDD" id="cd01285">
    <property type="entry name" value="nucleoside_deaminase"/>
    <property type="match status" value="1"/>
</dbReference>
<comment type="similarity">
    <text evidence="4">Belongs to the RBT5 family.</text>
</comment>
<sequence>MQRRGFKGRELLGDACQVEPIHMLMPVNIPFPSHPQNLATLGREGALAALQQQEIILDVSRSMGQTQRTASPTPSPLPPNSNINKDKGLLNFSFSTLVLGNFFEVHARSTTKAIWSCEKPRAEKRKAADTSFRIFDMRLSTSSAASLGLLWITFALSFVGAVATAGEEYYFAGERVHLIARQQLPDLSNISTCGLNCLVQGIAGVGCDLTNTTCSCASTGLGQLVGPCLIANCTMQDSLGEYFQSREDGAEKMGRLTRQQDVAKLQQTQCSLPHESDTGKILAILITVYVTAVVAIVLRLLAKNMAKTWSLDDALIIAAIVIAIAPVSAILLMSSLGFGKHLYDLKPGGLLQILRLLYAAEIVYVFVLLFAKLSLVVFYLRIFTVPKFRIAAYTLIGFLIVGQVVIGFLTIFSCHPIELFWNKDIHTGACLDVNQLAYANSALAIIQDLLILALPIAMLPGLQMNRNKKVSVAMVFLLGSVGFVSTIIRLQVLAVFGNSIDPTWDYAPVVWWTTIELGVVVVCACAPMIRNLVEKMFPGFALFARWTTPKPSKGSSPSSNGSVDKPTKAAGRYQKFGRSNSPPQFSDNYVRDYITSPKGPPVPPKDDLPPSRRYRDMYAYGGSKPKVLEPSSPSPQPYDLSWRSMNPYGIPKDDLESCIGKTNYNLDIEMLERKGRDVVVAQKELCSLCGRESCSHIIMPRSLSLFHPMMLPEGPIFQPGVVPERPGTSPWLSASIPIYLQKTSLPRLTTNNAWESLHPLTEFRHLPQLLCTSNSLFRIWSFPKVQLSQSGYKPASQLRLIALLRDTMRASSLSLSLFKAPLGLVALLLVASVVGHGDGDLQRYMALETCPPLKIVNGINFTTRAYWMRQANLALPNPCPFAAFGSVIVNHTTGGLGELVCTGANNNAGTGNPTLHGEMAAIDNCSAIFVDPQGPYRMTPAQALAAFANLTIYTNAESCPMCASAVRWAGFREYVFGTSIETLTEEGWGQIQITSRDVFRQSSGLPYGRLQEALRQNRSF</sequence>
<feature type="transmembrane region" description="Helical" evidence="15">
    <location>
        <begin position="147"/>
        <end position="166"/>
    </location>
</feature>